<evidence type="ECO:0000313" key="1">
    <source>
        <dbReference type="EMBL" id="AQT46893.1"/>
    </source>
</evidence>
<dbReference type="KEGG" id="bapi:BBC0122_007650"/>
<proteinExistence type="predicted"/>
<gene>
    <name evidence="1" type="ORF">BBC0122_007650</name>
</gene>
<dbReference type="AlphaFoldDB" id="A0A1U9MGP3"/>
<evidence type="ECO:0000313" key="2">
    <source>
        <dbReference type="Proteomes" id="UP000189632"/>
    </source>
</evidence>
<accession>A0A1U9MGP3</accession>
<dbReference type="EMBL" id="CP015625">
    <property type="protein sequence ID" value="AQT46893.1"/>
    <property type="molecule type" value="Genomic_DNA"/>
</dbReference>
<sequence>MVTEFVGVSMKIRSLVLLVSFGILSACSHDRATGRVTNLADTKVILQTMGNGLLGSSIQSLSKEDRKQALEAEYKALEYTDAGKAVGWTSSKDGTSGSVTPGQPYQVGSQNCRQYSHSFVINGVPQTVHGSACRNANGTWSPLI</sequence>
<organism evidence="1 2">
    <name type="scientific">Bartonella choladocola</name>
    <dbReference type="NCBI Taxonomy" id="2750995"/>
    <lineage>
        <taxon>Bacteria</taxon>
        <taxon>Pseudomonadati</taxon>
        <taxon>Pseudomonadota</taxon>
        <taxon>Alphaproteobacteria</taxon>
        <taxon>Hyphomicrobiales</taxon>
        <taxon>Bartonellaceae</taxon>
        <taxon>Bartonella</taxon>
    </lineage>
</organism>
<name>A0A1U9MGP3_9HYPH</name>
<protein>
    <submittedName>
        <fullName evidence="1">Surface antigen</fullName>
    </submittedName>
</protein>
<reference evidence="1 2" key="1">
    <citation type="submission" date="2016-11" db="EMBL/GenBank/DDBJ databases">
        <title>Comparative genomics of Bartonella apis.</title>
        <authorList>
            <person name="Engel P."/>
        </authorList>
    </citation>
    <scope>NUCLEOTIDE SEQUENCE [LARGE SCALE GENOMIC DNA]</scope>
    <source>
        <strain evidence="1 2">BBC0122</strain>
    </source>
</reference>
<dbReference type="STRING" id="1686310.BBC0244_007700"/>
<dbReference type="Proteomes" id="UP000189632">
    <property type="component" value="Chromosome"/>
</dbReference>
<keyword evidence="2" id="KW-1185">Reference proteome</keyword>